<gene>
    <name evidence="1" type="ORF">WBA_LOCUS13036</name>
</gene>
<evidence type="ECO:0000313" key="2">
    <source>
        <dbReference type="Proteomes" id="UP000270924"/>
    </source>
</evidence>
<keyword evidence="2" id="KW-1185">Reference proteome</keyword>
<sequence>MKNDEMNYPFYRTLSSEDIINDQQSMLESYSSQDFEYIFMPKQMNPKCFDILKDIVMQERTAVFDLKILTEVINCTYFLLFIRL</sequence>
<dbReference type="InParanoid" id="A0A3P7EQV7"/>
<evidence type="ECO:0000313" key="1">
    <source>
        <dbReference type="EMBL" id="VDM23583.1"/>
    </source>
</evidence>
<protein>
    <submittedName>
        <fullName evidence="1">Uncharacterized protein</fullName>
    </submittedName>
</protein>
<reference evidence="1 2" key="1">
    <citation type="submission" date="2018-11" db="EMBL/GenBank/DDBJ databases">
        <authorList>
            <consortium name="Pathogen Informatics"/>
        </authorList>
    </citation>
    <scope>NUCLEOTIDE SEQUENCE [LARGE SCALE GENOMIC DNA]</scope>
</reference>
<dbReference type="AlphaFoldDB" id="A0A3P7EQV7"/>
<dbReference type="Proteomes" id="UP000270924">
    <property type="component" value="Unassembled WGS sequence"/>
</dbReference>
<dbReference type="EMBL" id="UYWW01013475">
    <property type="protein sequence ID" value="VDM23583.1"/>
    <property type="molecule type" value="Genomic_DNA"/>
</dbReference>
<organism evidence="1 2">
    <name type="scientific">Wuchereria bancrofti</name>
    <dbReference type="NCBI Taxonomy" id="6293"/>
    <lineage>
        <taxon>Eukaryota</taxon>
        <taxon>Metazoa</taxon>
        <taxon>Ecdysozoa</taxon>
        <taxon>Nematoda</taxon>
        <taxon>Chromadorea</taxon>
        <taxon>Rhabditida</taxon>
        <taxon>Spirurina</taxon>
        <taxon>Spiruromorpha</taxon>
        <taxon>Filarioidea</taxon>
        <taxon>Onchocercidae</taxon>
        <taxon>Wuchereria</taxon>
    </lineage>
</organism>
<proteinExistence type="predicted"/>
<name>A0A3P7EQV7_WUCBA</name>
<accession>A0A3P7EQV7</accession>